<organism evidence="1 2">
    <name type="scientific">Camelus dromedarius</name>
    <name type="common">Dromedary</name>
    <name type="synonym">Arabian camel</name>
    <dbReference type="NCBI Taxonomy" id="9838"/>
    <lineage>
        <taxon>Eukaryota</taxon>
        <taxon>Metazoa</taxon>
        <taxon>Chordata</taxon>
        <taxon>Craniata</taxon>
        <taxon>Vertebrata</taxon>
        <taxon>Euteleostomi</taxon>
        <taxon>Mammalia</taxon>
        <taxon>Eutheria</taxon>
        <taxon>Laurasiatheria</taxon>
        <taxon>Artiodactyla</taxon>
        <taxon>Tylopoda</taxon>
        <taxon>Camelidae</taxon>
        <taxon>Camelus</taxon>
    </lineage>
</organism>
<sequence length="31" mass="3525">MPDPPQVSELELLETTTEMKFNCPGDLVPHR</sequence>
<dbReference type="Proteomes" id="UP000299084">
    <property type="component" value="Unassembled WGS sequence"/>
</dbReference>
<dbReference type="EMBL" id="JWIN03000015">
    <property type="protein sequence ID" value="KAB1267222.1"/>
    <property type="molecule type" value="Genomic_DNA"/>
</dbReference>
<proteinExistence type="predicted"/>
<gene>
    <name evidence="1" type="ORF">Cadr_000017968</name>
</gene>
<accession>A0A5N4D801</accession>
<name>A0A5N4D801_CAMDR</name>
<keyword evidence="2" id="KW-1185">Reference proteome</keyword>
<comment type="caution">
    <text evidence="1">The sequence shown here is derived from an EMBL/GenBank/DDBJ whole genome shotgun (WGS) entry which is preliminary data.</text>
</comment>
<evidence type="ECO:0000313" key="1">
    <source>
        <dbReference type="EMBL" id="KAB1267222.1"/>
    </source>
</evidence>
<evidence type="ECO:0000313" key="2">
    <source>
        <dbReference type="Proteomes" id="UP000299084"/>
    </source>
</evidence>
<reference evidence="1 2" key="1">
    <citation type="journal article" date="2019" name="Mol. Ecol. Resour.">
        <title>Improving Illumina assemblies with Hi-C and long reads: an example with the North African dromedary.</title>
        <authorList>
            <person name="Elbers J.P."/>
            <person name="Rogers M.F."/>
            <person name="Perelman P.L."/>
            <person name="Proskuryakova A.A."/>
            <person name="Serdyukova N.A."/>
            <person name="Johnson W.E."/>
            <person name="Horin P."/>
            <person name="Corander J."/>
            <person name="Murphy D."/>
            <person name="Burger P.A."/>
        </authorList>
    </citation>
    <scope>NUCLEOTIDE SEQUENCE [LARGE SCALE GENOMIC DNA]</scope>
    <source>
        <strain evidence="1">Drom800</strain>
        <tissue evidence="1">Blood</tissue>
    </source>
</reference>
<dbReference type="AlphaFoldDB" id="A0A5N4D801"/>
<protein>
    <submittedName>
        <fullName evidence="1">Uncharacterized protein</fullName>
    </submittedName>
</protein>